<comment type="similarity">
    <text evidence="1 3">Belongs to the type-B carboxylesterase/lipase family.</text>
</comment>
<keyword evidence="3" id="KW-0732">Signal</keyword>
<proteinExistence type="inferred from homology"/>
<dbReference type="Pfam" id="PF00135">
    <property type="entry name" value="COesterase"/>
    <property type="match status" value="1"/>
</dbReference>
<evidence type="ECO:0000313" key="6">
    <source>
        <dbReference type="Proteomes" id="UP001499951"/>
    </source>
</evidence>
<dbReference type="Gene3D" id="3.40.50.1820">
    <property type="entry name" value="alpha/beta hydrolase"/>
    <property type="match status" value="1"/>
</dbReference>
<organism evidence="5 6">
    <name type="scientific">Rhizomicrobium electricum</name>
    <dbReference type="NCBI Taxonomy" id="480070"/>
    <lineage>
        <taxon>Bacteria</taxon>
        <taxon>Pseudomonadati</taxon>
        <taxon>Pseudomonadota</taxon>
        <taxon>Alphaproteobacteria</taxon>
        <taxon>Micropepsales</taxon>
        <taxon>Micropepsaceae</taxon>
        <taxon>Rhizomicrobium</taxon>
    </lineage>
</organism>
<evidence type="ECO:0000259" key="4">
    <source>
        <dbReference type="Pfam" id="PF00135"/>
    </source>
</evidence>
<dbReference type="SUPFAM" id="SSF53474">
    <property type="entry name" value="alpha/beta-Hydrolases"/>
    <property type="match status" value="1"/>
</dbReference>
<dbReference type="InterPro" id="IPR050309">
    <property type="entry name" value="Type-B_Carboxylest/Lipase"/>
</dbReference>
<comment type="caution">
    <text evidence="5">The sequence shown here is derived from an EMBL/GenBank/DDBJ whole genome shotgun (WGS) entry which is preliminary data.</text>
</comment>
<dbReference type="EMBL" id="BAAADD010000010">
    <property type="protein sequence ID" value="GAA0583739.1"/>
    <property type="molecule type" value="Genomic_DNA"/>
</dbReference>
<evidence type="ECO:0000313" key="5">
    <source>
        <dbReference type="EMBL" id="GAA0583739.1"/>
    </source>
</evidence>
<protein>
    <recommendedName>
        <fullName evidence="3">Carboxylic ester hydrolase</fullName>
        <ecNumber evidence="3">3.1.1.-</ecNumber>
    </recommendedName>
</protein>
<dbReference type="PANTHER" id="PTHR11559">
    <property type="entry name" value="CARBOXYLESTERASE"/>
    <property type="match status" value="1"/>
</dbReference>
<evidence type="ECO:0000256" key="3">
    <source>
        <dbReference type="RuleBase" id="RU361235"/>
    </source>
</evidence>
<keyword evidence="6" id="KW-1185">Reference proteome</keyword>
<dbReference type="InterPro" id="IPR002018">
    <property type="entry name" value="CarbesteraseB"/>
</dbReference>
<dbReference type="EC" id="3.1.1.-" evidence="3"/>
<evidence type="ECO:0000256" key="2">
    <source>
        <dbReference type="ARBA" id="ARBA00022801"/>
    </source>
</evidence>
<feature type="chain" id="PRO_5044951722" description="Carboxylic ester hydrolase" evidence="3">
    <location>
        <begin position="23"/>
        <end position="546"/>
    </location>
</feature>
<reference evidence="5 6" key="1">
    <citation type="journal article" date="2019" name="Int. J. Syst. Evol. Microbiol.">
        <title>The Global Catalogue of Microorganisms (GCM) 10K type strain sequencing project: providing services to taxonomists for standard genome sequencing and annotation.</title>
        <authorList>
            <consortium name="The Broad Institute Genomics Platform"/>
            <consortium name="The Broad Institute Genome Sequencing Center for Infectious Disease"/>
            <person name="Wu L."/>
            <person name="Ma J."/>
        </authorList>
    </citation>
    <scope>NUCLEOTIDE SEQUENCE [LARGE SCALE GENOMIC DNA]</scope>
    <source>
        <strain evidence="5 6">JCM 15089</strain>
    </source>
</reference>
<feature type="signal peptide" evidence="3">
    <location>
        <begin position="1"/>
        <end position="22"/>
    </location>
</feature>
<dbReference type="PROSITE" id="PS00122">
    <property type="entry name" value="CARBOXYLESTERASE_B_1"/>
    <property type="match status" value="1"/>
</dbReference>
<accession>A0ABN1F7C6</accession>
<dbReference type="RefSeq" id="WP_166937104.1">
    <property type="nucleotide sequence ID" value="NZ_BAAADD010000010.1"/>
</dbReference>
<dbReference type="InterPro" id="IPR019826">
    <property type="entry name" value="Carboxylesterase_B_AS"/>
</dbReference>
<dbReference type="Proteomes" id="UP001499951">
    <property type="component" value="Unassembled WGS sequence"/>
</dbReference>
<dbReference type="InterPro" id="IPR029058">
    <property type="entry name" value="AB_hydrolase_fold"/>
</dbReference>
<evidence type="ECO:0000256" key="1">
    <source>
        <dbReference type="ARBA" id="ARBA00005964"/>
    </source>
</evidence>
<name>A0ABN1F7C6_9PROT</name>
<gene>
    <name evidence="5" type="ORF">GCM10008942_35830</name>
</gene>
<feature type="domain" description="Carboxylesterase type B" evidence="4">
    <location>
        <begin position="25"/>
        <end position="500"/>
    </location>
</feature>
<sequence>MISIRHLAASAVAAVYLSFSGAASPPIVKAPVGTLQGQSEDGLNVFKGIPYAVPPVGQLRWKPPVEMPRWNGVKHAMQYGNACMQPVSKGPPTMYTADPGPLSEDCLVLNVWAPAGAKNLPVFFYIHGGNLIGGSGHYPVFSGSKMAARGIIVVTINYRLGVLGYLAHPELSAESPFGISGNYGLLDQIEALKWVKRNIASFGGDASNVTIAGQSAGALSVEFLMASPMARGLFAKAIAESGYMFTAPELKQTKFGTPSAEQLGVNLTTALHVPDIKALRAMDARQLVDGSIAAGYPTAGTIDGHILLRQLVDTFAKGEQAPVPLMAGLTSGEVRSLPILLPPKPAASAAEYESTIRDRYQDLADDFLRLYPSSNMQESTLAAIRDAVFSWPMEKMVKSQTALGQPAYLYYWDHGYPAADAAGVHASHSAEIPYMFGTLDHLGPYWPKMPNSPQEWALSDAVIGYWTSFARSGKPQAAKAPDWPAYGSTAAYMEFQDVPKAATHFMPGMYRLMDEVVCRRHANGQPWLWTAGISAPKLPPMTAECR</sequence>
<keyword evidence="2 3" id="KW-0378">Hydrolase</keyword>